<dbReference type="GO" id="GO:0005886">
    <property type="term" value="C:plasma membrane"/>
    <property type="evidence" value="ECO:0007669"/>
    <property type="project" value="TreeGrafter"/>
</dbReference>
<comment type="subcellular location">
    <subcellularLocation>
        <location evidence="1">Membrane</location>
        <topology evidence="1">Multi-pass membrane protein</topology>
    </subcellularLocation>
</comment>
<dbReference type="PANTHER" id="PTHR43461:SF1">
    <property type="entry name" value="TRANSMEMBRANE PROTEIN 256"/>
    <property type="match status" value="1"/>
</dbReference>
<dbReference type="EMBL" id="CP036269">
    <property type="protein sequence ID" value="QDT45745.1"/>
    <property type="molecule type" value="Genomic_DNA"/>
</dbReference>
<feature type="transmembrane region" description="Helical" evidence="6">
    <location>
        <begin position="89"/>
        <end position="111"/>
    </location>
</feature>
<feature type="transmembrane region" description="Helical" evidence="6">
    <location>
        <begin position="66"/>
        <end position="82"/>
    </location>
</feature>
<protein>
    <recommendedName>
        <fullName evidence="9">DUF423 domain-containing protein</fullName>
    </recommendedName>
</protein>
<evidence type="ECO:0000256" key="6">
    <source>
        <dbReference type="SAM" id="Phobius"/>
    </source>
</evidence>
<dbReference type="PANTHER" id="PTHR43461">
    <property type="entry name" value="TRANSMEMBRANE PROTEIN 256"/>
    <property type="match status" value="1"/>
</dbReference>
<evidence type="ECO:0000256" key="5">
    <source>
        <dbReference type="ARBA" id="ARBA00023136"/>
    </source>
</evidence>
<evidence type="ECO:0000256" key="3">
    <source>
        <dbReference type="ARBA" id="ARBA00022692"/>
    </source>
</evidence>
<dbReference type="KEGG" id="gaz:Pan241w_58730"/>
<keyword evidence="4 6" id="KW-1133">Transmembrane helix</keyword>
<dbReference type="RefSeq" id="WP_145222673.1">
    <property type="nucleotide sequence ID" value="NZ_CP036269.1"/>
</dbReference>
<evidence type="ECO:0008006" key="9">
    <source>
        <dbReference type="Google" id="ProtNLM"/>
    </source>
</evidence>
<keyword evidence="5 6" id="KW-0472">Membrane</keyword>
<dbReference type="AlphaFoldDB" id="A0A517RPG3"/>
<evidence type="ECO:0000256" key="1">
    <source>
        <dbReference type="ARBA" id="ARBA00004141"/>
    </source>
</evidence>
<reference evidence="7 8" key="1">
    <citation type="submission" date="2019-02" db="EMBL/GenBank/DDBJ databases">
        <title>Deep-cultivation of Planctomycetes and their phenomic and genomic characterization uncovers novel biology.</title>
        <authorList>
            <person name="Wiegand S."/>
            <person name="Jogler M."/>
            <person name="Boedeker C."/>
            <person name="Pinto D."/>
            <person name="Vollmers J."/>
            <person name="Rivas-Marin E."/>
            <person name="Kohn T."/>
            <person name="Peeters S.H."/>
            <person name="Heuer A."/>
            <person name="Rast P."/>
            <person name="Oberbeckmann S."/>
            <person name="Bunk B."/>
            <person name="Jeske O."/>
            <person name="Meyerdierks A."/>
            <person name="Storesund J.E."/>
            <person name="Kallscheuer N."/>
            <person name="Luecker S."/>
            <person name="Lage O.M."/>
            <person name="Pohl T."/>
            <person name="Merkel B.J."/>
            <person name="Hornburger P."/>
            <person name="Mueller R.-W."/>
            <person name="Bruemmer F."/>
            <person name="Labrenz M."/>
            <person name="Spormann A.M."/>
            <person name="Op den Camp H."/>
            <person name="Overmann J."/>
            <person name="Amann R."/>
            <person name="Jetten M.S.M."/>
            <person name="Mascher T."/>
            <person name="Medema M.H."/>
            <person name="Devos D.P."/>
            <person name="Kaster A.-K."/>
            <person name="Ovreas L."/>
            <person name="Rohde M."/>
            <person name="Galperin M.Y."/>
            <person name="Jogler C."/>
        </authorList>
    </citation>
    <scope>NUCLEOTIDE SEQUENCE [LARGE SCALE GENOMIC DNA]</scope>
    <source>
        <strain evidence="7 8">Pan241w</strain>
    </source>
</reference>
<evidence type="ECO:0000313" key="8">
    <source>
        <dbReference type="Proteomes" id="UP000317171"/>
    </source>
</evidence>
<gene>
    <name evidence="7" type="ORF">Pan241w_58730</name>
</gene>
<evidence type="ECO:0000256" key="2">
    <source>
        <dbReference type="ARBA" id="ARBA00009694"/>
    </source>
</evidence>
<evidence type="ECO:0000313" key="7">
    <source>
        <dbReference type="EMBL" id="QDT45745.1"/>
    </source>
</evidence>
<evidence type="ECO:0000256" key="4">
    <source>
        <dbReference type="ARBA" id="ARBA00022989"/>
    </source>
</evidence>
<name>A0A517RPG3_9PLAN</name>
<accession>A0A517RPG3</accession>
<sequence>MSCCSLNWSTIGATLGGLAVIIGAFAAHGIDGYFTEKYAGQVKTVAGVEVPASQKYLNDFKTGAQYQMYHSLALLMVGFAGLTSQKKKLLNIAGWCFLLGIIFFSGSLYVLTLSGQTFWGAIAPIGGTLLIVGWFSLAAGVCCCGGSASDVVTGPETPSST</sequence>
<proteinExistence type="inferred from homology"/>
<feature type="transmembrane region" description="Helical" evidence="6">
    <location>
        <begin position="117"/>
        <end position="137"/>
    </location>
</feature>
<keyword evidence="8" id="KW-1185">Reference proteome</keyword>
<dbReference type="OrthoDB" id="9802121at2"/>
<organism evidence="7 8">
    <name type="scientific">Gimesia alba</name>
    <dbReference type="NCBI Taxonomy" id="2527973"/>
    <lineage>
        <taxon>Bacteria</taxon>
        <taxon>Pseudomonadati</taxon>
        <taxon>Planctomycetota</taxon>
        <taxon>Planctomycetia</taxon>
        <taxon>Planctomycetales</taxon>
        <taxon>Planctomycetaceae</taxon>
        <taxon>Gimesia</taxon>
    </lineage>
</organism>
<keyword evidence="3 6" id="KW-0812">Transmembrane</keyword>
<dbReference type="InterPro" id="IPR006696">
    <property type="entry name" value="DUF423"/>
</dbReference>
<dbReference type="Proteomes" id="UP000317171">
    <property type="component" value="Chromosome"/>
</dbReference>
<dbReference type="Pfam" id="PF04241">
    <property type="entry name" value="DUF423"/>
    <property type="match status" value="1"/>
</dbReference>
<comment type="similarity">
    <text evidence="2">Belongs to the UPF0382 family.</text>
</comment>